<protein>
    <submittedName>
        <fullName evidence="1">Uncharacterized protein</fullName>
    </submittedName>
</protein>
<proteinExistence type="predicted"/>
<reference evidence="1 2" key="1">
    <citation type="submission" date="2016-10" db="EMBL/GenBank/DDBJ databases">
        <title>The genome sequence of Colletotrichum fioriniae PJ7.</title>
        <authorList>
            <person name="Baroncelli R."/>
        </authorList>
    </citation>
    <scope>NUCLEOTIDE SEQUENCE [LARGE SCALE GENOMIC DNA]</scope>
    <source>
        <strain evidence="1">Col 31</strain>
    </source>
</reference>
<evidence type="ECO:0000313" key="1">
    <source>
        <dbReference type="EMBL" id="KAK1469864.1"/>
    </source>
</evidence>
<gene>
    <name evidence="1" type="ORF">CMEL01_01631</name>
</gene>
<sequence>MRRESAQLTSNRLVSARRLVSPLRTELSKTAPPEVVSARSESPALNPSQDPFCALFDVFGQGKEPGSYV</sequence>
<organism evidence="1 2">
    <name type="scientific">Colletotrichum melonis</name>
    <dbReference type="NCBI Taxonomy" id="1209925"/>
    <lineage>
        <taxon>Eukaryota</taxon>
        <taxon>Fungi</taxon>
        <taxon>Dikarya</taxon>
        <taxon>Ascomycota</taxon>
        <taxon>Pezizomycotina</taxon>
        <taxon>Sordariomycetes</taxon>
        <taxon>Hypocreomycetidae</taxon>
        <taxon>Glomerellales</taxon>
        <taxon>Glomerellaceae</taxon>
        <taxon>Colletotrichum</taxon>
        <taxon>Colletotrichum acutatum species complex</taxon>
    </lineage>
</organism>
<comment type="caution">
    <text evidence="1">The sequence shown here is derived from an EMBL/GenBank/DDBJ whole genome shotgun (WGS) entry which is preliminary data.</text>
</comment>
<dbReference type="Proteomes" id="UP001239795">
    <property type="component" value="Unassembled WGS sequence"/>
</dbReference>
<keyword evidence="2" id="KW-1185">Reference proteome</keyword>
<name>A0AAI9V6Y3_9PEZI</name>
<accession>A0AAI9V6Y3</accession>
<dbReference type="EMBL" id="MLGG01000001">
    <property type="protein sequence ID" value="KAK1469864.1"/>
    <property type="molecule type" value="Genomic_DNA"/>
</dbReference>
<dbReference type="AlphaFoldDB" id="A0AAI9V6Y3"/>
<evidence type="ECO:0000313" key="2">
    <source>
        <dbReference type="Proteomes" id="UP001239795"/>
    </source>
</evidence>